<name>A0AC34QK09_9BILA</name>
<organism evidence="1 2">
    <name type="scientific">Panagrolaimus sp. JU765</name>
    <dbReference type="NCBI Taxonomy" id="591449"/>
    <lineage>
        <taxon>Eukaryota</taxon>
        <taxon>Metazoa</taxon>
        <taxon>Ecdysozoa</taxon>
        <taxon>Nematoda</taxon>
        <taxon>Chromadorea</taxon>
        <taxon>Rhabditida</taxon>
        <taxon>Tylenchina</taxon>
        <taxon>Panagrolaimomorpha</taxon>
        <taxon>Panagrolaimoidea</taxon>
        <taxon>Panagrolaimidae</taxon>
        <taxon>Panagrolaimus</taxon>
    </lineage>
</organism>
<sequence>MWRPTNFTVIFLWLIQINVMAENIQYCANDTDIIDHILFETSMHYNRHKLPANPVVVKIELWVQEVTSVSEMTQSFEIDLYVNEFWEDPMLSYDYMRPCRGNLSFDYKMQSTIWIPNTCFINSVSAKIHDSPFRNVFLMVFSNGTLWSCLRIKSTGPCQLDLRTFPMDSVTCFLTFEAYQYNRNEVHMIWNDPPVLLFKDIELPDFDMVNYSTTAYPRLYAAGCWDELSVNFTFKRRYGWYILQGYIPQYTTVFISWIPFYLGPKAIPARTMIGVNAVLALSFQFGNIGRNIPRVNYIKAIDLFILTGMGFVFASLVELACVGFIMRNEGRMTMKIRDLHKKKRKKTNPLMKAEKVDLYSRICFPTAYAIFNLMYWGYYIIGRRL</sequence>
<evidence type="ECO:0000313" key="2">
    <source>
        <dbReference type="WBParaSite" id="JU765_v2.g17051.t1"/>
    </source>
</evidence>
<accession>A0AC34QK09</accession>
<dbReference type="Proteomes" id="UP000887576">
    <property type="component" value="Unplaced"/>
</dbReference>
<reference evidence="2" key="1">
    <citation type="submission" date="2022-11" db="UniProtKB">
        <authorList>
            <consortium name="WormBaseParasite"/>
        </authorList>
    </citation>
    <scope>IDENTIFICATION</scope>
</reference>
<proteinExistence type="predicted"/>
<protein>
    <submittedName>
        <fullName evidence="2">Ligand-gated ion channel 50</fullName>
    </submittedName>
</protein>
<evidence type="ECO:0000313" key="1">
    <source>
        <dbReference type="Proteomes" id="UP000887576"/>
    </source>
</evidence>
<dbReference type="WBParaSite" id="JU765_v2.g17051.t1">
    <property type="protein sequence ID" value="JU765_v2.g17051.t1"/>
    <property type="gene ID" value="JU765_v2.g17051"/>
</dbReference>